<dbReference type="AlphaFoldDB" id="A0AAD9S428"/>
<feature type="compositionally biased region" description="Polar residues" evidence="2">
    <location>
        <begin position="124"/>
        <end position="133"/>
    </location>
</feature>
<accession>A0AAD9S428</accession>
<feature type="region of interest" description="Disordered" evidence="2">
    <location>
        <begin position="122"/>
        <end position="154"/>
    </location>
</feature>
<feature type="domain" description="Zn(2)-C6 fungal-type" evidence="3">
    <location>
        <begin position="36"/>
        <end position="118"/>
    </location>
</feature>
<name>A0AAD9S428_PHOAM</name>
<protein>
    <recommendedName>
        <fullName evidence="3">Zn(2)-C6 fungal-type domain-containing protein</fullName>
    </recommendedName>
</protein>
<evidence type="ECO:0000256" key="1">
    <source>
        <dbReference type="ARBA" id="ARBA00023242"/>
    </source>
</evidence>
<proteinExistence type="predicted"/>
<gene>
    <name evidence="4" type="ORF">N8I77_012449</name>
</gene>
<feature type="compositionally biased region" description="Low complexity" evidence="2">
    <location>
        <begin position="270"/>
        <end position="281"/>
    </location>
</feature>
<keyword evidence="1" id="KW-0539">Nucleus</keyword>
<evidence type="ECO:0000313" key="4">
    <source>
        <dbReference type="EMBL" id="KAK2597679.1"/>
    </source>
</evidence>
<dbReference type="Gene3D" id="4.10.240.10">
    <property type="entry name" value="Zn(2)-C6 fungal-type DNA-binding domain"/>
    <property type="match status" value="1"/>
</dbReference>
<dbReference type="GO" id="GO:0000981">
    <property type="term" value="F:DNA-binding transcription factor activity, RNA polymerase II-specific"/>
    <property type="evidence" value="ECO:0007669"/>
    <property type="project" value="InterPro"/>
</dbReference>
<dbReference type="GO" id="GO:0008270">
    <property type="term" value="F:zinc ion binding"/>
    <property type="evidence" value="ECO:0007669"/>
    <property type="project" value="InterPro"/>
</dbReference>
<reference evidence="4" key="1">
    <citation type="submission" date="2023-06" db="EMBL/GenBank/DDBJ databases">
        <authorList>
            <person name="Noh H."/>
        </authorList>
    </citation>
    <scope>NUCLEOTIDE SEQUENCE</scope>
    <source>
        <strain evidence="4">DUCC20226</strain>
    </source>
</reference>
<feature type="region of interest" description="Disordered" evidence="2">
    <location>
        <begin position="236"/>
        <end position="255"/>
    </location>
</feature>
<dbReference type="InterPro" id="IPR036864">
    <property type="entry name" value="Zn2-C6_fun-type_DNA-bd_sf"/>
</dbReference>
<dbReference type="Proteomes" id="UP001265746">
    <property type="component" value="Unassembled WGS sequence"/>
</dbReference>
<evidence type="ECO:0000313" key="5">
    <source>
        <dbReference type="Proteomes" id="UP001265746"/>
    </source>
</evidence>
<sequence>MCRQRAFHPGRTLSALDPTWPPSCTYPYGLPMTMSRRQNSSCDQCRKGKRACDAVWLRDQRALDAASSGIKPPQAPGTPAIPSHGGTDDQLDLLGPCTNCVRTNKQCTFEWVHSQQIQRKEKQQLASDVSTPSAKKLTGPAATPTPSSIPLRPLHPSTQILPFDGPYTHRPDSILAEDQLGLESCPYPGPSPDRFQPAATFRDDALAPPFLPLDMRDSSQHIQPHFIPESNQLTQYGLDSFSTGPTSQSNGLHSTSDALNTFGADVWSSPASLSVSSPPSSDDLNPTRKRRRTSTGRSLIPMPTSAPPWDLMSGNRLAATTNSFMIGETMMKIYHDVMEGALSCWLVEHTCPYKSLPSTPSSTSSDSQQQFGTFQNMQADWGPDWSNRVYRRVIKLDRMANSLGLKKLNPSEERKVSHALNSAVMAFTAQWAQSSQRSKARWSTADSLNLSHMFQPLEPDLEEEFDRTLQKSFWNQARRALDDCSEIDSFRVVFAEIIFGLTQKYAETSAEQQDPPRSGRNVNTSETVEEILREDSQQIWLERATRRLHVLRRRVELHDRNMQKKGDRGHGRCDDESKKTIDLLFWLAVMFDTISAAMTERPLTVSDEDSGSVGFSQSSSSVTGNVSKQWNIILSKDQQTKVAGLRFPLSDEVIAQELIDAAPVKVLLYRKVTRLQSLIAMDVDGDTIQDAIEDSLMVYRHWDHLYHPLFSDCIQHHLSLSARIQSWYVCLLGHWLLATLLMADLVECVDQRASRVEVGSWRRTKTREARHIRYVSVRMISDLARASAPRHDDYGELVNFHHAVSEGALLTEPWTMILIRTFSRAAVTLLEGMGLSHVEDNIVSETSVDELRDNSERCQDCVKALWYLGRKSDMAREVANVLGVSLQRARMRVHI</sequence>
<dbReference type="InterPro" id="IPR001138">
    <property type="entry name" value="Zn2Cys6_DnaBD"/>
</dbReference>
<organism evidence="4 5">
    <name type="scientific">Phomopsis amygdali</name>
    <name type="common">Fusicoccum amygdali</name>
    <dbReference type="NCBI Taxonomy" id="1214568"/>
    <lineage>
        <taxon>Eukaryota</taxon>
        <taxon>Fungi</taxon>
        <taxon>Dikarya</taxon>
        <taxon>Ascomycota</taxon>
        <taxon>Pezizomycotina</taxon>
        <taxon>Sordariomycetes</taxon>
        <taxon>Sordariomycetidae</taxon>
        <taxon>Diaporthales</taxon>
        <taxon>Diaporthaceae</taxon>
        <taxon>Diaporthe</taxon>
    </lineage>
</organism>
<evidence type="ECO:0000256" key="2">
    <source>
        <dbReference type="SAM" id="MobiDB-lite"/>
    </source>
</evidence>
<dbReference type="EMBL" id="JAUJFL010000009">
    <property type="protein sequence ID" value="KAK2597679.1"/>
    <property type="molecule type" value="Genomic_DNA"/>
</dbReference>
<feature type="region of interest" description="Disordered" evidence="2">
    <location>
        <begin position="270"/>
        <end position="306"/>
    </location>
</feature>
<evidence type="ECO:0000259" key="3">
    <source>
        <dbReference type="SMART" id="SM00066"/>
    </source>
</evidence>
<keyword evidence="5" id="KW-1185">Reference proteome</keyword>
<dbReference type="SMART" id="SM00066">
    <property type="entry name" value="GAL4"/>
    <property type="match status" value="1"/>
</dbReference>
<comment type="caution">
    <text evidence="4">The sequence shown here is derived from an EMBL/GenBank/DDBJ whole genome shotgun (WGS) entry which is preliminary data.</text>
</comment>